<evidence type="ECO:0000256" key="1">
    <source>
        <dbReference type="SAM" id="Phobius"/>
    </source>
</evidence>
<reference evidence="2" key="1">
    <citation type="submission" date="2022-12" db="EMBL/GenBank/DDBJ databases">
        <title>Species Delineation and Comparative Genomics within the Campylobacter ureolyticus Complex.</title>
        <authorList>
            <person name="Maki J."/>
            <person name="Howard M."/>
            <person name="Connelly S."/>
            <person name="Hardy D.J."/>
            <person name="Cameron A."/>
        </authorList>
    </citation>
    <scope>NUCLEOTIDE SEQUENCE</scope>
    <source>
        <strain evidence="2">URMC_786</strain>
    </source>
</reference>
<dbReference type="AlphaFoldDB" id="A0A9Q4KR29"/>
<feature type="transmembrane region" description="Helical" evidence="1">
    <location>
        <begin position="175"/>
        <end position="193"/>
    </location>
</feature>
<keyword evidence="1" id="KW-1133">Transmembrane helix</keyword>
<dbReference type="RefSeq" id="WP_269480681.1">
    <property type="nucleotide sequence ID" value="NZ_JAPXGH010000011.1"/>
</dbReference>
<organism evidence="2 3">
    <name type="scientific">Campylobacter ureolyticus</name>
    <dbReference type="NCBI Taxonomy" id="827"/>
    <lineage>
        <taxon>Bacteria</taxon>
        <taxon>Pseudomonadati</taxon>
        <taxon>Campylobacterota</taxon>
        <taxon>Epsilonproteobacteria</taxon>
        <taxon>Campylobacterales</taxon>
        <taxon>Campylobacteraceae</taxon>
        <taxon>Campylobacter</taxon>
    </lineage>
</organism>
<keyword evidence="1" id="KW-0472">Membrane</keyword>
<evidence type="ECO:0000313" key="2">
    <source>
        <dbReference type="EMBL" id="MCZ6162449.1"/>
    </source>
</evidence>
<name>A0A9Q4KR29_9BACT</name>
<accession>A0A9Q4KR29</accession>
<feature type="transmembrane region" description="Helical" evidence="1">
    <location>
        <begin position="49"/>
        <end position="70"/>
    </location>
</feature>
<dbReference type="Proteomes" id="UP001075461">
    <property type="component" value="Unassembled WGS sequence"/>
</dbReference>
<protein>
    <submittedName>
        <fullName evidence="2">Uncharacterized protein</fullName>
    </submittedName>
</protein>
<proteinExistence type="predicted"/>
<comment type="caution">
    <text evidence="2">The sequence shown here is derived from an EMBL/GenBank/DDBJ whole genome shotgun (WGS) entry which is preliminary data.</text>
</comment>
<gene>
    <name evidence="2" type="ORF">O6B92_08930</name>
</gene>
<sequence>MLLLVFLLLFFAIYPIRKQVAKMPDCKFKYIFQRAVVGMFEPTLVRIRLLQIFLFFDSALIFVALSGFLATPKEISNSDITIGKLIYYKKHWHIKTSYNYCDLVLELSNGNKKTLKSTTCNTDMFGASIHNEEVIIYHTQDLMKFDKIIIHQMKTKDGKIIIKFNENFKKIDKNVFLMSTFLFILALILIYALNTEKARKKYKYWKDWEERNKKQHNRRIK</sequence>
<evidence type="ECO:0000313" key="3">
    <source>
        <dbReference type="Proteomes" id="UP001075461"/>
    </source>
</evidence>
<keyword evidence="1" id="KW-0812">Transmembrane</keyword>
<dbReference type="EMBL" id="JAPXGP010000008">
    <property type="protein sequence ID" value="MCZ6162449.1"/>
    <property type="molecule type" value="Genomic_DNA"/>
</dbReference>